<proteinExistence type="predicted"/>
<gene>
    <name evidence="1" type="ORF">SAMN04488242_0719</name>
</gene>
<accession>A0A1G9I5B0</accession>
<evidence type="ECO:0000313" key="1">
    <source>
        <dbReference type="EMBL" id="SDL20054.1"/>
    </source>
</evidence>
<organism evidence="1 2">
    <name type="scientific">Tessaracoccus oleiagri</name>
    <dbReference type="NCBI Taxonomy" id="686624"/>
    <lineage>
        <taxon>Bacteria</taxon>
        <taxon>Bacillati</taxon>
        <taxon>Actinomycetota</taxon>
        <taxon>Actinomycetes</taxon>
        <taxon>Propionibacteriales</taxon>
        <taxon>Propionibacteriaceae</taxon>
        <taxon>Tessaracoccus</taxon>
    </lineage>
</organism>
<keyword evidence="2" id="KW-1185">Reference proteome</keyword>
<evidence type="ECO:0000313" key="2">
    <source>
        <dbReference type="Proteomes" id="UP000199475"/>
    </source>
</evidence>
<dbReference type="Proteomes" id="UP000199475">
    <property type="component" value="Unassembled WGS sequence"/>
</dbReference>
<reference evidence="1 2" key="1">
    <citation type="submission" date="2016-10" db="EMBL/GenBank/DDBJ databases">
        <authorList>
            <person name="de Groot N.N."/>
        </authorList>
    </citation>
    <scope>NUCLEOTIDE SEQUENCE [LARGE SCALE GENOMIC DNA]</scope>
    <source>
        <strain evidence="1 2">CGMCC 1.9159</strain>
    </source>
</reference>
<dbReference type="RefSeq" id="WP_143008200.1">
    <property type="nucleotide sequence ID" value="NZ_FNGP01000001.1"/>
</dbReference>
<dbReference type="EMBL" id="FNGP01000001">
    <property type="protein sequence ID" value="SDL20054.1"/>
    <property type="molecule type" value="Genomic_DNA"/>
</dbReference>
<dbReference type="STRING" id="686624.SAMN04488242_0719"/>
<dbReference type="OrthoDB" id="5143202at2"/>
<dbReference type="AlphaFoldDB" id="A0A1G9I5B0"/>
<name>A0A1G9I5B0_9ACTN</name>
<sequence length="319" mass="34891">MTSTISHAELLAMGHSPHDITALCDSGELTRLRHSMYSAERLDDELTRHRTLIRATTRLVDPTSVVSHTSAAVLHGLPVQRSSLDRVTMTRLTPGHGDKSPQLLVRNTRIIEAEIGEVDDVRVTGLARTVCDVARTEPLGWGISAADAALAAGISRSELGAALAMHPRLHGLRRARRVLRFADARSESPAESISRINMSIAGLPTPELQTELFDADGEFVARADFFWRDYGVVGEVDGAIKYGALLRPGQKPEQAIMNEKRREGGIRGLGLWLVRWDWEVANSPQELKRIVGRALELGARQNAKNLPDPAGFPKVGRSA</sequence>
<protein>
    <submittedName>
        <fullName evidence="1">Transcriptional regulator, AbiEi antitoxin, Type IV TA system</fullName>
    </submittedName>
</protein>